<evidence type="ECO:0000256" key="5">
    <source>
        <dbReference type="ARBA" id="ARBA00035648"/>
    </source>
</evidence>
<dbReference type="NCBIfam" id="TIGR00255">
    <property type="entry name" value="YicC/YloC family endoribonuclease"/>
    <property type="match status" value="1"/>
</dbReference>
<dbReference type="Pfam" id="PF03755">
    <property type="entry name" value="YicC-like_N"/>
    <property type="match status" value="1"/>
</dbReference>
<sequence length="295" mass="32623">MTGYAVATSEGAAGTLTIEIKSVNSRFLDLQFRINDDLRALEPDLRTAIMGAISRGKVEVRVSFGRKVASGSQVLNQDLLADLARLQAEVTRHFVSAPLMTVAELLRWPGVIEESHVGQESLQADVAALTARTIAAFVESRKREGAALEAMLVSRIDAMEDIVKRITPLIPQVISQFQQKAVERMQDALGLAGHGNPQALSRQEVFERIRQEVTLYGIRIDVSEELSRLSAHLAETRHILKKGGQVGKRLDFMMQELNREANTLGAKASVKELADASMELKLLIEQMREQVQNLE</sequence>
<evidence type="ECO:0000256" key="1">
    <source>
        <dbReference type="ARBA" id="ARBA00001968"/>
    </source>
</evidence>
<organism evidence="8 9">
    <name type="scientific">Massilia agilis</name>
    <dbReference type="NCBI Taxonomy" id="1811226"/>
    <lineage>
        <taxon>Bacteria</taxon>
        <taxon>Pseudomonadati</taxon>
        <taxon>Pseudomonadota</taxon>
        <taxon>Betaproteobacteria</taxon>
        <taxon>Burkholderiales</taxon>
        <taxon>Oxalobacteraceae</taxon>
        <taxon>Telluria group</taxon>
        <taxon>Massilia</taxon>
    </lineage>
</organism>
<gene>
    <name evidence="8" type="ORF">NX774_05425</name>
</gene>
<evidence type="ECO:0000259" key="6">
    <source>
        <dbReference type="Pfam" id="PF03755"/>
    </source>
</evidence>
<keyword evidence="9" id="KW-1185">Reference proteome</keyword>
<reference evidence="8 9" key="1">
    <citation type="submission" date="2022-08" db="EMBL/GenBank/DDBJ databases">
        <title>Reclassification of Massilia species as members of the genera Telluria, Duganella, Pseudoduganella, Mokoshia gen. nov. and Zemynaea gen. nov. using orthogonal and non-orthogonal genome-based approaches.</title>
        <authorList>
            <person name="Bowman J.P."/>
        </authorList>
    </citation>
    <scope>NUCLEOTIDE SEQUENCE [LARGE SCALE GENOMIC DNA]</scope>
    <source>
        <strain evidence="8 9">JCM 31605</strain>
    </source>
</reference>
<evidence type="ECO:0000256" key="4">
    <source>
        <dbReference type="ARBA" id="ARBA00022801"/>
    </source>
</evidence>
<evidence type="ECO:0000313" key="8">
    <source>
        <dbReference type="EMBL" id="MCS0807363.1"/>
    </source>
</evidence>
<evidence type="ECO:0000256" key="2">
    <source>
        <dbReference type="ARBA" id="ARBA00022722"/>
    </source>
</evidence>
<name>A0ABT2DA74_9BURK</name>
<dbReference type="EMBL" id="JANUHB010000001">
    <property type="protein sequence ID" value="MCS0807363.1"/>
    <property type="molecule type" value="Genomic_DNA"/>
</dbReference>
<feature type="domain" description="Endoribonuclease YicC-like C-terminal" evidence="7">
    <location>
        <begin position="172"/>
        <end position="295"/>
    </location>
</feature>
<evidence type="ECO:0000313" key="9">
    <source>
        <dbReference type="Proteomes" id="UP001206126"/>
    </source>
</evidence>
<dbReference type="Proteomes" id="UP001206126">
    <property type="component" value="Unassembled WGS sequence"/>
</dbReference>
<dbReference type="InterPro" id="IPR013527">
    <property type="entry name" value="YicC-like_N"/>
</dbReference>
<feature type="domain" description="Endoribonuclease YicC-like N-terminal" evidence="6">
    <location>
        <begin position="1"/>
        <end position="149"/>
    </location>
</feature>
<dbReference type="InterPro" id="IPR013551">
    <property type="entry name" value="YicC-like_C"/>
</dbReference>
<accession>A0ABT2DA74</accession>
<dbReference type="PANTHER" id="PTHR30636">
    <property type="entry name" value="UPF0701 PROTEIN YICC"/>
    <property type="match status" value="1"/>
</dbReference>
<dbReference type="Pfam" id="PF08340">
    <property type="entry name" value="YicC-like_C"/>
    <property type="match status" value="1"/>
</dbReference>
<dbReference type="InterPro" id="IPR005229">
    <property type="entry name" value="YicC/YloC-like"/>
</dbReference>
<comment type="caution">
    <text evidence="8">The sequence shown here is derived from an EMBL/GenBank/DDBJ whole genome shotgun (WGS) entry which is preliminary data.</text>
</comment>
<comment type="similarity">
    <text evidence="5">Belongs to the YicC/YloC family.</text>
</comment>
<comment type="cofactor">
    <cofactor evidence="1">
        <name>a divalent metal cation</name>
        <dbReference type="ChEBI" id="CHEBI:60240"/>
    </cofactor>
</comment>
<keyword evidence="3" id="KW-0255">Endonuclease</keyword>
<evidence type="ECO:0000259" key="7">
    <source>
        <dbReference type="Pfam" id="PF08340"/>
    </source>
</evidence>
<dbReference type="RefSeq" id="WP_258821132.1">
    <property type="nucleotide sequence ID" value="NZ_JANUHB010000001.1"/>
</dbReference>
<evidence type="ECO:0000256" key="3">
    <source>
        <dbReference type="ARBA" id="ARBA00022759"/>
    </source>
</evidence>
<dbReference type="PANTHER" id="PTHR30636:SF3">
    <property type="entry name" value="UPF0701 PROTEIN YICC"/>
    <property type="match status" value="1"/>
</dbReference>
<protein>
    <submittedName>
        <fullName evidence="8">YicC family protein</fullName>
    </submittedName>
</protein>
<keyword evidence="4" id="KW-0378">Hydrolase</keyword>
<proteinExistence type="inferred from homology"/>
<keyword evidence="2" id="KW-0540">Nuclease</keyword>